<sequence length="246" mass="29099">MNELIKVEMNDNQEQIVSGRELHEFLEVGTQYTKWFERMTEYGFAENVDFAVIVKNDYDETAFGGKRKITDHVIKLDMAKELSMIQRTDKGKQARLYFIEVEKAWNTPEAVYARALKMADRKLLDYKQEVKQLQDTIAYKNEVIKGAVMDVDVLTKRNVLNRVVRYRGANFSERWRELYKSYKETYHMDLKARTEGYNIRQSKKKDHLTTIAYAEKFGHIDDLYKVALKLYETDVNDILEHLKEIA</sequence>
<accession>A0A1S1V947</accession>
<name>A0A1S1V947_9FIRM</name>
<evidence type="ECO:0000313" key="3">
    <source>
        <dbReference type="Proteomes" id="UP000180254"/>
    </source>
</evidence>
<dbReference type="Proteomes" id="UP000180254">
    <property type="component" value="Unassembled WGS sequence"/>
</dbReference>
<dbReference type="Pfam" id="PF08346">
    <property type="entry name" value="AntA"/>
    <property type="match status" value="1"/>
</dbReference>
<evidence type="ECO:0000259" key="1">
    <source>
        <dbReference type="Pfam" id="PF08346"/>
    </source>
</evidence>
<reference evidence="2 3" key="1">
    <citation type="submission" date="2016-09" db="EMBL/GenBank/DDBJ databases">
        <title>Genome sequence of Eubacterium angustum.</title>
        <authorList>
            <person name="Poehlein A."/>
            <person name="Daniel R."/>
        </authorList>
    </citation>
    <scope>NUCLEOTIDE SEQUENCE [LARGE SCALE GENOMIC DNA]</scope>
    <source>
        <strain evidence="2 3">DSM 1989</strain>
    </source>
</reference>
<dbReference type="RefSeq" id="WP_071062069.1">
    <property type="nucleotide sequence ID" value="NZ_MKIE01000002.1"/>
</dbReference>
<proteinExistence type="predicted"/>
<feature type="domain" description="AntA/AntB antirepressor" evidence="1">
    <location>
        <begin position="17"/>
        <end position="88"/>
    </location>
</feature>
<protein>
    <submittedName>
        <fullName evidence="2">AntA/AntB antirepressor</fullName>
    </submittedName>
</protein>
<comment type="caution">
    <text evidence="2">The sequence shown here is derived from an EMBL/GenBank/DDBJ whole genome shotgun (WGS) entry which is preliminary data.</text>
</comment>
<organism evidence="2 3">
    <name type="scientific">Andreesenia angusta</name>
    <dbReference type="NCBI Taxonomy" id="39480"/>
    <lineage>
        <taxon>Bacteria</taxon>
        <taxon>Bacillati</taxon>
        <taxon>Bacillota</taxon>
        <taxon>Tissierellia</taxon>
        <taxon>Tissierellales</taxon>
        <taxon>Gottschalkiaceae</taxon>
        <taxon>Andreesenia</taxon>
    </lineage>
</organism>
<dbReference type="InterPro" id="IPR013557">
    <property type="entry name" value="AntA/B_antirep"/>
</dbReference>
<dbReference type="OrthoDB" id="9812611at2"/>
<evidence type="ECO:0000313" key="2">
    <source>
        <dbReference type="EMBL" id="OHW63122.1"/>
    </source>
</evidence>
<dbReference type="EMBL" id="MKIE01000002">
    <property type="protein sequence ID" value="OHW63122.1"/>
    <property type="molecule type" value="Genomic_DNA"/>
</dbReference>
<keyword evidence="3" id="KW-1185">Reference proteome</keyword>
<gene>
    <name evidence="2" type="ORF">EUAN_09060</name>
</gene>
<dbReference type="STRING" id="39480.EUAN_09060"/>
<dbReference type="AlphaFoldDB" id="A0A1S1V947"/>